<dbReference type="Proteomes" id="UP000191672">
    <property type="component" value="Unassembled WGS sequence"/>
</dbReference>
<dbReference type="InterPro" id="IPR052035">
    <property type="entry name" value="ZnF_BED_domain_contain"/>
</dbReference>
<keyword evidence="4" id="KW-0862">Zinc</keyword>
<feature type="compositionally biased region" description="Basic and acidic residues" evidence="6">
    <location>
        <begin position="431"/>
        <end position="445"/>
    </location>
</feature>
<keyword evidence="5" id="KW-0539">Nucleus</keyword>
<feature type="compositionally biased region" description="Polar residues" evidence="6">
    <location>
        <begin position="1"/>
        <end position="10"/>
    </location>
</feature>
<keyword evidence="9" id="KW-1185">Reference proteome</keyword>
<organism evidence="8 9">
    <name type="scientific">Penicillium antarcticum</name>
    <dbReference type="NCBI Taxonomy" id="416450"/>
    <lineage>
        <taxon>Eukaryota</taxon>
        <taxon>Fungi</taxon>
        <taxon>Dikarya</taxon>
        <taxon>Ascomycota</taxon>
        <taxon>Pezizomycotina</taxon>
        <taxon>Eurotiomycetes</taxon>
        <taxon>Eurotiomycetidae</taxon>
        <taxon>Eurotiales</taxon>
        <taxon>Aspergillaceae</taxon>
        <taxon>Penicillium</taxon>
    </lineage>
</organism>
<feature type="non-terminal residue" evidence="8">
    <location>
        <position position="1"/>
    </location>
</feature>
<feature type="non-terminal residue" evidence="8">
    <location>
        <position position="537"/>
    </location>
</feature>
<dbReference type="EMBL" id="MDYN01000251">
    <property type="protein sequence ID" value="OQD70676.1"/>
    <property type="molecule type" value="Genomic_DNA"/>
</dbReference>
<feature type="compositionally biased region" description="Polar residues" evidence="6">
    <location>
        <begin position="503"/>
        <end position="516"/>
    </location>
</feature>
<gene>
    <name evidence="8" type="ORF">PENANT_c251G03243</name>
</gene>
<dbReference type="PANTHER" id="PTHR46481:SF10">
    <property type="entry name" value="ZINC FINGER BED DOMAIN-CONTAINING PROTEIN 39"/>
    <property type="match status" value="1"/>
</dbReference>
<feature type="domain" description="HAT C-terminal dimerisation" evidence="7">
    <location>
        <begin position="341"/>
        <end position="403"/>
    </location>
</feature>
<evidence type="ECO:0000256" key="5">
    <source>
        <dbReference type="ARBA" id="ARBA00023242"/>
    </source>
</evidence>
<keyword evidence="3" id="KW-0863">Zinc-finger</keyword>
<evidence type="ECO:0000256" key="1">
    <source>
        <dbReference type="ARBA" id="ARBA00004123"/>
    </source>
</evidence>
<evidence type="ECO:0000259" key="7">
    <source>
        <dbReference type="Pfam" id="PF05699"/>
    </source>
</evidence>
<comment type="caution">
    <text evidence="8">The sequence shown here is derived from an EMBL/GenBank/DDBJ whole genome shotgun (WGS) entry which is preliminary data.</text>
</comment>
<feature type="compositionally biased region" description="Basic and acidic residues" evidence="6">
    <location>
        <begin position="527"/>
        <end position="537"/>
    </location>
</feature>
<evidence type="ECO:0000313" key="9">
    <source>
        <dbReference type="Proteomes" id="UP000191672"/>
    </source>
</evidence>
<feature type="region of interest" description="Disordered" evidence="6">
    <location>
        <begin position="431"/>
        <end position="537"/>
    </location>
</feature>
<evidence type="ECO:0000256" key="2">
    <source>
        <dbReference type="ARBA" id="ARBA00022723"/>
    </source>
</evidence>
<dbReference type="InterPro" id="IPR008906">
    <property type="entry name" value="HATC_C_dom"/>
</dbReference>
<dbReference type="InterPro" id="IPR012337">
    <property type="entry name" value="RNaseH-like_sf"/>
</dbReference>
<evidence type="ECO:0000313" key="8">
    <source>
        <dbReference type="EMBL" id="OQD70676.1"/>
    </source>
</evidence>
<name>A0A1V6P231_9EURO</name>
<evidence type="ECO:0000256" key="3">
    <source>
        <dbReference type="ARBA" id="ARBA00022771"/>
    </source>
</evidence>
<keyword evidence="2" id="KW-0479">Metal-binding</keyword>
<sequence>IPIRQTSLWRNPTADHFDHQPPTLQALELPSQTPIIRIPCIAHVIQLSLKELLGQMEVNPKNDREEMEFTGEKAGSRRENQEIILTLNKIRKLAVHINKSPQRRDRFLDLQSKEPRLVPIQDVRTRWNSTFLMLRRARRLQPIFDEFCQEYNLQDMQLGQDEWRQVDYLLSITQPFFIFTNVVSKSKDITIHTVFGIYNALFSHIEKSKRRLFPKKVPWKTVILRALSYAKDKLSEYYGATDTVDDDLYAIGTIMAPQNKLEFFQTSKWGPKWHVRYRKSLEKYLIPYEKRYSDTQPTSHGSPSAAQVSDLEMLISKATPVQSQTNANDELRRYIGSGTRLVNPRVFWKDHQDEFPILASLARDVLSTPATGSGVERLFNSARDICHYRRGSLKPKTIRDLMMYMCTTQFDVESDRLTFVEEYLSTQEIHAAREKEDAEKKKEEFDLISDGEDNTPNVTSQHPGSQRLSQRTAGKRPRKETTPPPHQREWLIQMDNEDDIPLPNNSMHGKSSTQRRTSGRVSKRARRDQEIFEYQKP</sequence>
<feature type="region of interest" description="Disordered" evidence="6">
    <location>
        <begin position="1"/>
        <end position="20"/>
    </location>
</feature>
<accession>A0A1V6P231</accession>
<proteinExistence type="predicted"/>
<dbReference type="GO" id="GO:0046983">
    <property type="term" value="F:protein dimerization activity"/>
    <property type="evidence" value="ECO:0007669"/>
    <property type="project" value="InterPro"/>
</dbReference>
<dbReference type="Pfam" id="PF05699">
    <property type="entry name" value="Dimer_Tnp_hAT"/>
    <property type="match status" value="1"/>
</dbReference>
<dbReference type="GO" id="GO:0008270">
    <property type="term" value="F:zinc ion binding"/>
    <property type="evidence" value="ECO:0007669"/>
    <property type="project" value="UniProtKB-KW"/>
</dbReference>
<evidence type="ECO:0000256" key="6">
    <source>
        <dbReference type="SAM" id="MobiDB-lite"/>
    </source>
</evidence>
<evidence type="ECO:0000256" key="4">
    <source>
        <dbReference type="ARBA" id="ARBA00022833"/>
    </source>
</evidence>
<dbReference type="GO" id="GO:0005634">
    <property type="term" value="C:nucleus"/>
    <property type="evidence" value="ECO:0007669"/>
    <property type="project" value="UniProtKB-SubCell"/>
</dbReference>
<reference evidence="9" key="1">
    <citation type="journal article" date="2017" name="Nat. Microbiol.">
        <title>Global analysis of biosynthetic gene clusters reveals vast potential of secondary metabolite production in Penicillium species.</title>
        <authorList>
            <person name="Nielsen J.C."/>
            <person name="Grijseels S."/>
            <person name="Prigent S."/>
            <person name="Ji B."/>
            <person name="Dainat J."/>
            <person name="Nielsen K.F."/>
            <person name="Frisvad J.C."/>
            <person name="Workman M."/>
            <person name="Nielsen J."/>
        </authorList>
    </citation>
    <scope>NUCLEOTIDE SEQUENCE [LARGE SCALE GENOMIC DNA]</scope>
    <source>
        <strain evidence="9">IBT 31811</strain>
    </source>
</reference>
<protein>
    <recommendedName>
        <fullName evidence="7">HAT C-terminal dimerisation domain-containing protein</fullName>
    </recommendedName>
</protein>
<feature type="compositionally biased region" description="Basic residues" evidence="6">
    <location>
        <begin position="517"/>
        <end position="526"/>
    </location>
</feature>
<dbReference type="AlphaFoldDB" id="A0A1V6P231"/>
<feature type="compositionally biased region" description="Polar residues" evidence="6">
    <location>
        <begin position="454"/>
        <end position="472"/>
    </location>
</feature>
<comment type="subcellular location">
    <subcellularLocation>
        <location evidence="1">Nucleus</location>
    </subcellularLocation>
</comment>
<dbReference type="SUPFAM" id="SSF53098">
    <property type="entry name" value="Ribonuclease H-like"/>
    <property type="match status" value="1"/>
</dbReference>
<dbReference type="PANTHER" id="PTHR46481">
    <property type="entry name" value="ZINC FINGER BED DOMAIN-CONTAINING PROTEIN 4"/>
    <property type="match status" value="1"/>
</dbReference>